<evidence type="ECO:0000313" key="2">
    <source>
        <dbReference type="Proteomes" id="UP000625682"/>
    </source>
</evidence>
<sequence length="139" mass="15135">MNAGFVVLVVHEVGLRVVLGRGAARRRLTRDGAAAGATGLLRDVIWDELLVGLLGRELWSRDERRGPVPEVRRCTVPRKFGTGMRRLSGTVPMTRRQGDRPVLLRSGDRSPTAWAHEGAVPVLGDALGTDLIARLSCSF</sequence>
<accession>A0A917KXK8</accession>
<name>A0A917KXK8_9ACTN</name>
<gene>
    <name evidence="1" type="ORF">GCM10012282_32000</name>
</gene>
<dbReference type="EMBL" id="BMMU01000009">
    <property type="protein sequence ID" value="GGJ33004.1"/>
    <property type="molecule type" value="Genomic_DNA"/>
</dbReference>
<organism evidence="1 2">
    <name type="scientific">Streptomyces lacrimifluminis</name>
    <dbReference type="NCBI Taxonomy" id="1500077"/>
    <lineage>
        <taxon>Bacteria</taxon>
        <taxon>Bacillati</taxon>
        <taxon>Actinomycetota</taxon>
        <taxon>Actinomycetes</taxon>
        <taxon>Kitasatosporales</taxon>
        <taxon>Streptomycetaceae</taxon>
        <taxon>Streptomyces</taxon>
    </lineage>
</organism>
<reference evidence="1" key="1">
    <citation type="journal article" date="2014" name="Int. J. Syst. Evol. Microbiol.">
        <title>Complete genome sequence of Corynebacterium casei LMG S-19264T (=DSM 44701T), isolated from a smear-ripened cheese.</title>
        <authorList>
            <consortium name="US DOE Joint Genome Institute (JGI-PGF)"/>
            <person name="Walter F."/>
            <person name="Albersmeier A."/>
            <person name="Kalinowski J."/>
            <person name="Ruckert C."/>
        </authorList>
    </citation>
    <scope>NUCLEOTIDE SEQUENCE</scope>
    <source>
        <strain evidence="1">CGMCC 4.7272</strain>
    </source>
</reference>
<protein>
    <submittedName>
        <fullName evidence="1">Uncharacterized protein</fullName>
    </submittedName>
</protein>
<reference evidence="1" key="2">
    <citation type="submission" date="2020-09" db="EMBL/GenBank/DDBJ databases">
        <authorList>
            <person name="Sun Q."/>
            <person name="Zhou Y."/>
        </authorList>
    </citation>
    <scope>NUCLEOTIDE SEQUENCE</scope>
    <source>
        <strain evidence="1">CGMCC 4.7272</strain>
    </source>
</reference>
<dbReference type="Proteomes" id="UP000625682">
    <property type="component" value="Unassembled WGS sequence"/>
</dbReference>
<comment type="caution">
    <text evidence="1">The sequence shown here is derived from an EMBL/GenBank/DDBJ whole genome shotgun (WGS) entry which is preliminary data.</text>
</comment>
<keyword evidence="2" id="KW-1185">Reference proteome</keyword>
<proteinExistence type="predicted"/>
<evidence type="ECO:0000313" key="1">
    <source>
        <dbReference type="EMBL" id="GGJ33004.1"/>
    </source>
</evidence>
<dbReference type="AlphaFoldDB" id="A0A917KXK8"/>